<reference evidence="2 3" key="1">
    <citation type="journal article" date="2019" name="Front. Microbiol.">
        <title>Thermoanaerosceptrum fracticalcis gen. nov. sp. nov., a Novel Fumarate-Fermenting Microorganism From a Deep Fractured Carbonate Aquifer of the US Great Basin.</title>
        <authorList>
            <person name="Hamilton-Brehm S.D."/>
            <person name="Stewart L.E."/>
            <person name="Zavarin M."/>
            <person name="Caldwell M."/>
            <person name="Lawson P.A."/>
            <person name="Onstott T.C."/>
            <person name="Grzymski J."/>
            <person name="Neveux I."/>
            <person name="Lollar B.S."/>
            <person name="Russell C.E."/>
            <person name="Moser D.P."/>
        </authorList>
    </citation>
    <scope>NUCLEOTIDE SEQUENCE [LARGE SCALE GENOMIC DNA]</scope>
    <source>
        <strain evidence="2 3">DRI-13</strain>
    </source>
</reference>
<dbReference type="Pfam" id="PF01584">
    <property type="entry name" value="CheW"/>
    <property type="match status" value="1"/>
</dbReference>
<dbReference type="InterPro" id="IPR002545">
    <property type="entry name" value="CheW-lke_dom"/>
</dbReference>
<dbReference type="PANTHER" id="PTHR22617">
    <property type="entry name" value="CHEMOTAXIS SENSOR HISTIDINE KINASE-RELATED"/>
    <property type="match status" value="1"/>
</dbReference>
<dbReference type="AlphaFoldDB" id="A0A7G6E5Y3"/>
<dbReference type="GO" id="GO:0006935">
    <property type="term" value="P:chemotaxis"/>
    <property type="evidence" value="ECO:0007669"/>
    <property type="project" value="InterPro"/>
</dbReference>
<organism evidence="2 3">
    <name type="scientific">Thermanaerosceptrum fracticalcis</name>
    <dbReference type="NCBI Taxonomy" id="1712410"/>
    <lineage>
        <taxon>Bacteria</taxon>
        <taxon>Bacillati</taxon>
        <taxon>Bacillota</taxon>
        <taxon>Clostridia</taxon>
        <taxon>Eubacteriales</taxon>
        <taxon>Peptococcaceae</taxon>
        <taxon>Thermanaerosceptrum</taxon>
    </lineage>
</organism>
<dbReference type="EMBL" id="CP045798">
    <property type="protein sequence ID" value="QNB47487.1"/>
    <property type="molecule type" value="Genomic_DNA"/>
</dbReference>
<feature type="domain" description="CheW-like" evidence="1">
    <location>
        <begin position="36"/>
        <end position="171"/>
    </location>
</feature>
<dbReference type="SUPFAM" id="SSF50341">
    <property type="entry name" value="CheW-like"/>
    <property type="match status" value="1"/>
</dbReference>
<dbReference type="CDD" id="cd00732">
    <property type="entry name" value="CheW"/>
    <property type="match status" value="1"/>
</dbReference>
<sequence>MLVAESHFFSPRQELISLYRNKIHYLFFREWKRVQEEQYVIFRFNAEHYGVDILSVQEIIRPPKITKLPNTPPHVLGVINLRGNIIPIVDLKIRFNFEDFQNNKDERIIVLRIDDKLMGIQVDEVQEVLRLKTDQIEQAADICTTIDREFIAGIAKLDDRLIILLSLKGSL</sequence>
<dbReference type="GO" id="GO:0007165">
    <property type="term" value="P:signal transduction"/>
    <property type="evidence" value="ECO:0007669"/>
    <property type="project" value="InterPro"/>
</dbReference>
<evidence type="ECO:0000313" key="3">
    <source>
        <dbReference type="Proteomes" id="UP000515847"/>
    </source>
</evidence>
<dbReference type="OrthoDB" id="9794382at2"/>
<accession>A0A7G6E5Y3</accession>
<dbReference type="Gene3D" id="2.30.30.40">
    <property type="entry name" value="SH3 Domains"/>
    <property type="match status" value="1"/>
</dbReference>
<gene>
    <name evidence="2" type="ORF">BR63_15070</name>
</gene>
<name>A0A7G6E5Y3_THEFR</name>
<evidence type="ECO:0000313" key="2">
    <source>
        <dbReference type="EMBL" id="QNB47487.1"/>
    </source>
</evidence>
<proteinExistence type="predicted"/>
<dbReference type="PROSITE" id="PS50851">
    <property type="entry name" value="CHEW"/>
    <property type="match status" value="1"/>
</dbReference>
<protein>
    <submittedName>
        <fullName evidence="2">Chemotaxis protein CheW</fullName>
    </submittedName>
</protein>
<dbReference type="InterPro" id="IPR036061">
    <property type="entry name" value="CheW-like_dom_sf"/>
</dbReference>
<keyword evidence="3" id="KW-1185">Reference proteome</keyword>
<dbReference type="PANTHER" id="PTHR22617:SF23">
    <property type="entry name" value="CHEMOTAXIS PROTEIN CHEW"/>
    <property type="match status" value="1"/>
</dbReference>
<evidence type="ECO:0000259" key="1">
    <source>
        <dbReference type="PROSITE" id="PS50851"/>
    </source>
</evidence>
<dbReference type="Gene3D" id="2.40.50.180">
    <property type="entry name" value="CheA-289, Domain 4"/>
    <property type="match status" value="1"/>
</dbReference>
<dbReference type="SMART" id="SM00260">
    <property type="entry name" value="CheW"/>
    <property type="match status" value="1"/>
</dbReference>
<dbReference type="GO" id="GO:0005829">
    <property type="term" value="C:cytosol"/>
    <property type="evidence" value="ECO:0007669"/>
    <property type="project" value="TreeGrafter"/>
</dbReference>
<dbReference type="KEGG" id="tfr:BR63_15070"/>
<dbReference type="InterPro" id="IPR039315">
    <property type="entry name" value="CheW"/>
</dbReference>
<dbReference type="Proteomes" id="UP000515847">
    <property type="component" value="Chromosome"/>
</dbReference>